<dbReference type="GO" id="GO:0003755">
    <property type="term" value="F:peptidyl-prolyl cis-trans isomerase activity"/>
    <property type="evidence" value="ECO:0007669"/>
    <property type="project" value="UniProtKB-EC"/>
</dbReference>
<dbReference type="Pfam" id="PF05697">
    <property type="entry name" value="Trigger_N"/>
    <property type="match status" value="1"/>
</dbReference>
<dbReference type="InterPro" id="IPR005215">
    <property type="entry name" value="Trig_fac"/>
</dbReference>
<dbReference type="RefSeq" id="WP_186970617.1">
    <property type="nucleotide sequence ID" value="NZ_JACOPK010000011.1"/>
</dbReference>
<evidence type="ECO:0000256" key="2">
    <source>
        <dbReference type="ARBA" id="ARBA00005464"/>
    </source>
</evidence>
<evidence type="ECO:0000313" key="17">
    <source>
        <dbReference type="Proteomes" id="UP000641741"/>
    </source>
</evidence>
<dbReference type="InterPro" id="IPR046357">
    <property type="entry name" value="PPIase_dom_sf"/>
</dbReference>
<comment type="catalytic activity">
    <reaction evidence="1 12 13">
        <text>[protein]-peptidylproline (omega=180) = [protein]-peptidylproline (omega=0)</text>
        <dbReference type="Rhea" id="RHEA:16237"/>
        <dbReference type="Rhea" id="RHEA-COMP:10747"/>
        <dbReference type="Rhea" id="RHEA-COMP:10748"/>
        <dbReference type="ChEBI" id="CHEBI:83833"/>
        <dbReference type="ChEBI" id="CHEBI:83834"/>
        <dbReference type="EC" id="5.2.1.8"/>
    </reaction>
</comment>
<dbReference type="SUPFAM" id="SSF54534">
    <property type="entry name" value="FKBP-like"/>
    <property type="match status" value="1"/>
</dbReference>
<sequence length="441" mass="49165">MELKNTEKLEHSVVALTIEITKAEFEAAKDKAFKKSGKNITVPGFRKGKAPRKMIEKLYGEGVFFEEAFNILYPQAMDMAVEKSGIKMVGRADVDLGEPAEEGGLTIIAKVPVEPEVELGEYKGIEAEKETVKVLQADVKAELNRMAQRFARTETVERKAKKNDTVDIDFEGFVDGVAFEGGKAEHHELTLGSGAFIPGFEDQLIGCKAGDEKDVVVTFPKEYHAEELAGKEATFKCKVHKVEETILPTLDDEFAKDVSDTCETLDDLKKEITERLKSERQEAADAAFEEKLLDVVIAGMKADIPEAMIDSQVDSIVQDFGYRLQMQGMGLEQYLKMTNTEMGAFRAMFKDQAERQVKTRLALQKVADLENITVSEQEIADEYAKMAEQYKMDVEKIKTIVAESALSGDLRISNALEFIKKNAKVKKASKKKAEETEETAE</sequence>
<keyword evidence="8 12" id="KW-0413">Isomerase</keyword>
<keyword evidence="17" id="KW-1185">Reference proteome</keyword>
<keyword evidence="12" id="KW-0963">Cytoplasm</keyword>
<dbReference type="PANTHER" id="PTHR30560">
    <property type="entry name" value="TRIGGER FACTOR CHAPERONE AND PEPTIDYL-PROLYL CIS/TRANS ISOMERASE"/>
    <property type="match status" value="1"/>
</dbReference>
<evidence type="ECO:0000313" key="16">
    <source>
        <dbReference type="EMBL" id="MBC5696543.1"/>
    </source>
</evidence>
<dbReference type="Gene3D" id="3.30.70.1050">
    <property type="entry name" value="Trigger factor ribosome-binding domain"/>
    <property type="match status" value="1"/>
</dbReference>
<evidence type="ECO:0000256" key="4">
    <source>
        <dbReference type="ARBA" id="ARBA00016902"/>
    </source>
</evidence>
<dbReference type="Pfam" id="PF00254">
    <property type="entry name" value="FKBP_C"/>
    <property type="match status" value="1"/>
</dbReference>
<dbReference type="Gene3D" id="1.10.3120.10">
    <property type="entry name" value="Trigger factor, C-terminal domain"/>
    <property type="match status" value="1"/>
</dbReference>
<evidence type="ECO:0000256" key="8">
    <source>
        <dbReference type="ARBA" id="ARBA00023235"/>
    </source>
</evidence>
<dbReference type="Gene3D" id="3.10.50.40">
    <property type="match status" value="1"/>
</dbReference>
<dbReference type="Proteomes" id="UP000641741">
    <property type="component" value="Unassembled WGS sequence"/>
</dbReference>
<dbReference type="InterPro" id="IPR001179">
    <property type="entry name" value="PPIase_FKBP_dom"/>
</dbReference>
<dbReference type="EMBL" id="JACOPK010000011">
    <property type="protein sequence ID" value="MBC5696543.1"/>
    <property type="molecule type" value="Genomic_DNA"/>
</dbReference>
<dbReference type="SUPFAM" id="SSF102735">
    <property type="entry name" value="Trigger factor ribosome-binding domain"/>
    <property type="match status" value="1"/>
</dbReference>
<keyword evidence="7 12" id="KW-0143">Chaperone</keyword>
<dbReference type="InterPro" id="IPR036611">
    <property type="entry name" value="Trigger_fac_ribosome-bd_sf"/>
</dbReference>
<evidence type="ECO:0000256" key="9">
    <source>
        <dbReference type="ARBA" id="ARBA00023306"/>
    </source>
</evidence>
<evidence type="ECO:0000256" key="3">
    <source>
        <dbReference type="ARBA" id="ARBA00013194"/>
    </source>
</evidence>
<evidence type="ECO:0000256" key="14">
    <source>
        <dbReference type="RuleBase" id="RU003914"/>
    </source>
</evidence>
<proteinExistence type="inferred from homology"/>
<dbReference type="NCBIfam" id="TIGR00115">
    <property type="entry name" value="tig"/>
    <property type="match status" value="1"/>
</dbReference>
<dbReference type="HAMAP" id="MF_00303">
    <property type="entry name" value="Trigger_factor_Tig"/>
    <property type="match status" value="1"/>
</dbReference>
<comment type="subcellular location">
    <subcellularLocation>
        <location evidence="12">Cytoplasm</location>
    </subcellularLocation>
    <text evidence="12">About half TF is bound to the ribosome near the polypeptide exit tunnel while the other half is free in the cytoplasm.</text>
</comment>
<accession>A0ABR7GQH8</accession>
<dbReference type="InterPro" id="IPR008881">
    <property type="entry name" value="Trigger_fac_ribosome-bd_bac"/>
</dbReference>
<dbReference type="Pfam" id="PF05698">
    <property type="entry name" value="Trigger_C"/>
    <property type="match status" value="1"/>
</dbReference>
<keyword evidence="9 12" id="KW-0131">Cell cycle</keyword>
<evidence type="ECO:0000256" key="6">
    <source>
        <dbReference type="ARBA" id="ARBA00023110"/>
    </source>
</evidence>
<dbReference type="InterPro" id="IPR008880">
    <property type="entry name" value="Trigger_fac_C"/>
</dbReference>
<dbReference type="PANTHER" id="PTHR30560:SF3">
    <property type="entry name" value="TRIGGER FACTOR-LIKE PROTEIN TIG, CHLOROPLASTIC"/>
    <property type="match status" value="1"/>
</dbReference>
<evidence type="ECO:0000256" key="12">
    <source>
        <dbReference type="HAMAP-Rule" id="MF_00303"/>
    </source>
</evidence>
<evidence type="ECO:0000256" key="7">
    <source>
        <dbReference type="ARBA" id="ARBA00023186"/>
    </source>
</evidence>
<evidence type="ECO:0000256" key="13">
    <source>
        <dbReference type="PROSITE-ProRule" id="PRU00277"/>
    </source>
</evidence>
<organism evidence="16 17">
    <name type="scientific">Agathobaculum hominis</name>
    <dbReference type="NCBI Taxonomy" id="2763014"/>
    <lineage>
        <taxon>Bacteria</taxon>
        <taxon>Bacillati</taxon>
        <taxon>Bacillota</taxon>
        <taxon>Clostridia</taxon>
        <taxon>Eubacteriales</taxon>
        <taxon>Butyricicoccaceae</taxon>
        <taxon>Agathobaculum</taxon>
    </lineage>
</organism>
<protein>
    <recommendedName>
        <fullName evidence="4 12">Trigger factor</fullName>
        <shortName evidence="12">TF</shortName>
        <ecNumber evidence="3 12">5.2.1.8</ecNumber>
    </recommendedName>
    <alternativeName>
        <fullName evidence="11 12">PPIase</fullName>
    </alternativeName>
</protein>
<dbReference type="SUPFAM" id="SSF109998">
    <property type="entry name" value="Triger factor/SurA peptide-binding domain-like"/>
    <property type="match status" value="1"/>
</dbReference>
<feature type="domain" description="PPIase FKBP-type" evidence="15">
    <location>
        <begin position="163"/>
        <end position="245"/>
    </location>
</feature>
<comment type="similarity">
    <text evidence="2 12 14">Belongs to the FKBP-type PPIase family. Tig subfamily.</text>
</comment>
<keyword evidence="6 12" id="KW-0697">Rotamase</keyword>
<comment type="function">
    <text evidence="10 12">Involved in protein export. Acts as a chaperone by maintaining the newly synthesized protein in an open conformation. Functions as a peptidyl-prolyl cis-trans isomerase.</text>
</comment>
<evidence type="ECO:0000256" key="11">
    <source>
        <dbReference type="ARBA" id="ARBA00029986"/>
    </source>
</evidence>
<name>A0ABR7GQH8_9FIRM</name>
<comment type="domain">
    <text evidence="12">Consists of 3 domains; the N-terminus binds the ribosome, the middle domain has PPIase activity, while the C-terminus has intrinsic chaperone activity on its own.</text>
</comment>
<evidence type="ECO:0000256" key="5">
    <source>
        <dbReference type="ARBA" id="ARBA00022618"/>
    </source>
</evidence>
<reference evidence="16 17" key="1">
    <citation type="submission" date="2020-08" db="EMBL/GenBank/DDBJ databases">
        <title>Genome public.</title>
        <authorList>
            <person name="Liu C."/>
            <person name="Sun Q."/>
        </authorList>
    </citation>
    <scope>NUCLEOTIDE SEQUENCE [LARGE SCALE GENOMIC DNA]</scope>
    <source>
        <strain evidence="16 17">M2</strain>
    </source>
</reference>
<keyword evidence="5 12" id="KW-0132">Cell division</keyword>
<evidence type="ECO:0000256" key="1">
    <source>
        <dbReference type="ARBA" id="ARBA00000971"/>
    </source>
</evidence>
<comment type="caution">
    <text evidence="16">The sequence shown here is derived from an EMBL/GenBank/DDBJ whole genome shotgun (WGS) entry which is preliminary data.</text>
</comment>
<evidence type="ECO:0000259" key="15">
    <source>
        <dbReference type="PROSITE" id="PS50059"/>
    </source>
</evidence>
<evidence type="ECO:0000256" key="10">
    <source>
        <dbReference type="ARBA" id="ARBA00024849"/>
    </source>
</evidence>
<dbReference type="PIRSF" id="PIRSF003095">
    <property type="entry name" value="Trigger_factor"/>
    <property type="match status" value="1"/>
</dbReference>
<dbReference type="InterPro" id="IPR037041">
    <property type="entry name" value="Trigger_fac_C_sf"/>
</dbReference>
<dbReference type="InterPro" id="IPR027304">
    <property type="entry name" value="Trigger_fact/SurA_dom_sf"/>
</dbReference>
<dbReference type="PROSITE" id="PS50059">
    <property type="entry name" value="FKBP_PPIASE"/>
    <property type="match status" value="1"/>
</dbReference>
<dbReference type="EC" id="5.2.1.8" evidence="3 12"/>
<gene>
    <name evidence="12" type="primary">tig</name>
    <name evidence="16" type="ORF">H8S02_11430</name>
</gene>